<feature type="region of interest" description="Disordered" evidence="1">
    <location>
        <begin position="320"/>
        <end position="410"/>
    </location>
</feature>
<dbReference type="KEGG" id="dci:108254029"/>
<reference evidence="3" key="1">
    <citation type="submission" date="2025-08" db="UniProtKB">
        <authorList>
            <consortium name="RefSeq"/>
        </authorList>
    </citation>
    <scope>IDENTIFICATION</scope>
</reference>
<protein>
    <submittedName>
        <fullName evidence="3">Glutamic acid-rich protein-like</fullName>
    </submittedName>
</protein>
<proteinExistence type="predicted"/>
<dbReference type="AlphaFoldDB" id="A0A1S4EQK8"/>
<gene>
    <name evidence="3" type="primary">LOC108254029</name>
</gene>
<feature type="region of interest" description="Disordered" evidence="1">
    <location>
        <begin position="154"/>
        <end position="214"/>
    </location>
</feature>
<feature type="compositionally biased region" description="Polar residues" evidence="1">
    <location>
        <begin position="550"/>
        <end position="559"/>
    </location>
</feature>
<feature type="compositionally biased region" description="Basic residues" evidence="1">
    <location>
        <begin position="561"/>
        <end position="571"/>
    </location>
</feature>
<feature type="non-terminal residue" evidence="3">
    <location>
        <position position="619"/>
    </location>
</feature>
<feature type="compositionally biased region" description="Basic and acidic residues" evidence="1">
    <location>
        <begin position="513"/>
        <end position="531"/>
    </location>
</feature>
<organism evidence="2 3">
    <name type="scientific">Diaphorina citri</name>
    <name type="common">Asian citrus psyllid</name>
    <dbReference type="NCBI Taxonomy" id="121845"/>
    <lineage>
        <taxon>Eukaryota</taxon>
        <taxon>Metazoa</taxon>
        <taxon>Ecdysozoa</taxon>
        <taxon>Arthropoda</taxon>
        <taxon>Hexapoda</taxon>
        <taxon>Insecta</taxon>
        <taxon>Pterygota</taxon>
        <taxon>Neoptera</taxon>
        <taxon>Paraneoptera</taxon>
        <taxon>Hemiptera</taxon>
        <taxon>Sternorrhyncha</taxon>
        <taxon>Psylloidea</taxon>
        <taxon>Psyllidae</taxon>
        <taxon>Diaphorininae</taxon>
        <taxon>Diaphorina</taxon>
    </lineage>
</organism>
<feature type="compositionally biased region" description="Basic and acidic residues" evidence="1">
    <location>
        <begin position="185"/>
        <end position="201"/>
    </location>
</feature>
<keyword evidence="2" id="KW-1185">Reference proteome</keyword>
<dbReference type="Proteomes" id="UP000079169">
    <property type="component" value="Unplaced"/>
</dbReference>
<feature type="region of interest" description="Disordered" evidence="1">
    <location>
        <begin position="1"/>
        <end position="30"/>
    </location>
</feature>
<feature type="compositionally biased region" description="Polar residues" evidence="1">
    <location>
        <begin position="532"/>
        <end position="543"/>
    </location>
</feature>
<feature type="compositionally biased region" description="Acidic residues" evidence="1">
    <location>
        <begin position="322"/>
        <end position="369"/>
    </location>
</feature>
<dbReference type="RefSeq" id="XP_017304463.2">
    <property type="nucleotide sequence ID" value="XM_017448974.2"/>
</dbReference>
<feature type="compositionally biased region" description="Basic and acidic residues" evidence="1">
    <location>
        <begin position="401"/>
        <end position="410"/>
    </location>
</feature>
<feature type="compositionally biased region" description="Polar residues" evidence="1">
    <location>
        <begin position="202"/>
        <end position="211"/>
    </location>
</feature>
<name>A0A1S4EQK8_DIACI</name>
<feature type="compositionally biased region" description="Basic and acidic residues" evidence="1">
    <location>
        <begin position="7"/>
        <end position="16"/>
    </location>
</feature>
<dbReference type="GeneID" id="108254029"/>
<accession>A0A1S4EQK8</accession>
<feature type="region of interest" description="Disordered" evidence="1">
    <location>
        <begin position="67"/>
        <end position="106"/>
    </location>
</feature>
<evidence type="ECO:0000313" key="2">
    <source>
        <dbReference type="Proteomes" id="UP000079169"/>
    </source>
</evidence>
<feature type="region of interest" description="Disordered" evidence="1">
    <location>
        <begin position="453"/>
        <end position="572"/>
    </location>
</feature>
<feature type="compositionally biased region" description="Acidic residues" evidence="1">
    <location>
        <begin position="493"/>
        <end position="512"/>
    </location>
</feature>
<feature type="compositionally biased region" description="Basic and acidic residues" evidence="1">
    <location>
        <begin position="74"/>
        <end position="95"/>
    </location>
</feature>
<feature type="compositionally biased region" description="Basic and acidic residues" evidence="1">
    <location>
        <begin position="471"/>
        <end position="490"/>
    </location>
</feature>
<sequence>MNEEANEIDRLGNKTEEAEETELVESEQSREILIKKEDTIIPESKQEIQILDEKNSKENTHDHTITVQSLAPESLEKQFEGQKHSENAGKEKGTPVDKTLTLSNDKRIDVSNFVQSEENKTLGLENNLECERLSDELVEDMERNKRKVVETLCSGEIGGKQRKRLSENANGNNKHKGTEPTNNEILEKDSNKTKSDEKDGNQDSPPKTSYSKFIDKPNYLLRKLGLHFGSAAGQSGQKEPFFKRQDLKLFVSKSQDSPPKTSYSKFIDKPNYLLRKLGLHFGSAAGQSGQKEPFFKRQDLKLFVSKSKFKTLNHRLKIDTQDNLEDNLEGDEGSEDEEEQEEDEEEGEENELEYEEEGEEEKQENEEVKEEYKELIPKNAQNKPLNKHTYFKFSDDESDETTQKTNKENNKIQKENIINGVVHFFGSAKESLVENIGNVTKEDYPLDSVDKTVLANASDKQPKALQNTKEGSAKDKGNKTDEGIEGKTTNDEIFSEFGDEGEELDSLNDEGPDETKIIKSSHLETSPKEINDTCSQNETPTKNETFKETPLNTLPSEFGSQRKKKRRRKKRSFELSYQEDLGDLENVPEEIRANPYLNKYYQQRYLYWSRYDEGILMDE</sequence>
<dbReference type="PaxDb" id="121845-A0A1S4EQK8"/>
<evidence type="ECO:0000313" key="3">
    <source>
        <dbReference type="RefSeq" id="XP_017304463.2"/>
    </source>
</evidence>
<evidence type="ECO:0000256" key="1">
    <source>
        <dbReference type="SAM" id="MobiDB-lite"/>
    </source>
</evidence>